<evidence type="ECO:0000256" key="1">
    <source>
        <dbReference type="ARBA" id="ARBA00004651"/>
    </source>
</evidence>
<sequence length="357" mass="39741">MRLINRYLIGSLSSSTFFTLAALIGLFGFFDVVAELPRLGQGSYTLPVMLRYVAYLIPGHAYELMPLAVLIGGMVAMTLLASNSEYTVIRTSGVSLPQVAAVLAQFGLLFALLTVVLGEFVAPYAEQEASRIKLAATRSMVAREFRSGIWVKDDKHFINVREMLPDTTLRGVRIYTYDDAYQLTQTRYADQGRYLGGGQWQLSGVSDTNISENRVTVAHHAELTWKSVIEPDILDVLLVVPEQMSVANLVTYIEHLSNNKQQTQRYDIALWSKLFYPLACVSMALVALAFTPRQRRHGQLGLQLFIGICLGVAFHFTNRLFSHLGLLYGWNAALSATLPTLLFLAAGVALIRKQEKR</sequence>
<keyword evidence="4 6" id="KW-1133">Transmembrane helix</keyword>
<organism evidence="7 8">
    <name type="scientific">Crenobacter luteus</name>
    <dbReference type="NCBI Taxonomy" id="1452487"/>
    <lineage>
        <taxon>Bacteria</taxon>
        <taxon>Pseudomonadati</taxon>
        <taxon>Pseudomonadota</taxon>
        <taxon>Betaproteobacteria</taxon>
        <taxon>Neisseriales</taxon>
        <taxon>Neisseriaceae</taxon>
        <taxon>Crenobacter</taxon>
    </lineage>
</organism>
<dbReference type="PANTHER" id="PTHR33529">
    <property type="entry name" value="SLR0882 PROTEIN-RELATED"/>
    <property type="match status" value="1"/>
</dbReference>
<proteinExistence type="predicted"/>
<dbReference type="Proteomes" id="UP000076625">
    <property type="component" value="Unassembled WGS sequence"/>
</dbReference>
<name>A0A165F5E6_9NEIS</name>
<dbReference type="AlphaFoldDB" id="A0A165F5E6"/>
<dbReference type="GO" id="GO:0055085">
    <property type="term" value="P:transmembrane transport"/>
    <property type="evidence" value="ECO:0007669"/>
    <property type="project" value="InterPro"/>
</dbReference>
<evidence type="ECO:0000256" key="4">
    <source>
        <dbReference type="ARBA" id="ARBA00022989"/>
    </source>
</evidence>
<dbReference type="RefSeq" id="WP_066613022.1">
    <property type="nucleotide sequence ID" value="NZ_LQQU01000025.1"/>
</dbReference>
<gene>
    <name evidence="7" type="ORF">AVW16_12260</name>
</gene>
<keyword evidence="5 6" id="KW-0472">Membrane</keyword>
<dbReference type="GO" id="GO:0043190">
    <property type="term" value="C:ATP-binding cassette (ABC) transporter complex"/>
    <property type="evidence" value="ECO:0007669"/>
    <property type="project" value="InterPro"/>
</dbReference>
<feature type="transmembrane region" description="Helical" evidence="6">
    <location>
        <begin position="64"/>
        <end position="82"/>
    </location>
</feature>
<evidence type="ECO:0000256" key="2">
    <source>
        <dbReference type="ARBA" id="ARBA00022475"/>
    </source>
</evidence>
<dbReference type="STRING" id="1452487.AVW16_12260"/>
<reference evidence="8" key="1">
    <citation type="submission" date="2016-01" db="EMBL/GenBank/DDBJ databases">
        <title>Draft genome of Chromobacterium sp. F49.</title>
        <authorList>
            <person name="Hong K.W."/>
        </authorList>
    </citation>
    <scope>NUCLEOTIDE SEQUENCE [LARGE SCALE GENOMIC DNA]</scope>
    <source>
        <strain evidence="8">CN10</strain>
    </source>
</reference>
<comment type="caution">
    <text evidence="7">The sequence shown here is derived from an EMBL/GenBank/DDBJ whole genome shotgun (WGS) entry which is preliminary data.</text>
</comment>
<accession>A0A165F5E6</accession>
<feature type="transmembrane region" description="Helical" evidence="6">
    <location>
        <begin position="268"/>
        <end position="290"/>
    </location>
</feature>
<keyword evidence="3 6" id="KW-0812">Transmembrane</keyword>
<dbReference type="InterPro" id="IPR030923">
    <property type="entry name" value="LptG"/>
</dbReference>
<evidence type="ECO:0000313" key="8">
    <source>
        <dbReference type="Proteomes" id="UP000076625"/>
    </source>
</evidence>
<dbReference type="NCBIfam" id="TIGR04408">
    <property type="entry name" value="LptG_lptG"/>
    <property type="match status" value="1"/>
</dbReference>
<evidence type="ECO:0000256" key="5">
    <source>
        <dbReference type="ARBA" id="ARBA00023136"/>
    </source>
</evidence>
<feature type="transmembrane region" description="Helical" evidence="6">
    <location>
        <begin position="327"/>
        <end position="351"/>
    </location>
</feature>
<dbReference type="OrthoDB" id="9776227at2"/>
<dbReference type="PANTHER" id="PTHR33529:SF2">
    <property type="entry name" value="LIPOPOLYSACCHARIDE EXPORT SYSTEM PERMEASE PROTEIN LPTG"/>
    <property type="match status" value="1"/>
</dbReference>
<dbReference type="InterPro" id="IPR005495">
    <property type="entry name" value="LptG/LptF_permease"/>
</dbReference>
<evidence type="ECO:0000256" key="6">
    <source>
        <dbReference type="SAM" id="Phobius"/>
    </source>
</evidence>
<evidence type="ECO:0000313" key="7">
    <source>
        <dbReference type="EMBL" id="KZE31260.1"/>
    </source>
</evidence>
<feature type="transmembrane region" description="Helical" evidence="6">
    <location>
        <begin position="302"/>
        <end position="321"/>
    </location>
</feature>
<dbReference type="EMBL" id="LQQU01000025">
    <property type="protein sequence ID" value="KZE31260.1"/>
    <property type="molecule type" value="Genomic_DNA"/>
</dbReference>
<feature type="transmembrane region" description="Helical" evidence="6">
    <location>
        <begin position="94"/>
        <end position="117"/>
    </location>
</feature>
<protein>
    <submittedName>
        <fullName evidence="7">LPS export ABC transporter permease LptG</fullName>
    </submittedName>
</protein>
<keyword evidence="2" id="KW-1003">Cell membrane</keyword>
<comment type="subcellular location">
    <subcellularLocation>
        <location evidence="1">Cell membrane</location>
        <topology evidence="1">Multi-pass membrane protein</topology>
    </subcellularLocation>
</comment>
<evidence type="ECO:0000256" key="3">
    <source>
        <dbReference type="ARBA" id="ARBA00022692"/>
    </source>
</evidence>
<dbReference type="Pfam" id="PF03739">
    <property type="entry name" value="LptF_LptG"/>
    <property type="match status" value="1"/>
</dbReference>
<keyword evidence="8" id="KW-1185">Reference proteome</keyword>
<dbReference type="GO" id="GO:0015920">
    <property type="term" value="P:lipopolysaccharide transport"/>
    <property type="evidence" value="ECO:0007669"/>
    <property type="project" value="TreeGrafter"/>
</dbReference>
<feature type="transmembrane region" description="Helical" evidence="6">
    <location>
        <begin position="7"/>
        <end position="30"/>
    </location>
</feature>